<feature type="domain" description="Methyltransferase type 11" evidence="1">
    <location>
        <begin position="55"/>
        <end position="149"/>
    </location>
</feature>
<dbReference type="Pfam" id="PF08241">
    <property type="entry name" value="Methyltransf_11"/>
    <property type="match status" value="1"/>
</dbReference>
<dbReference type="InterPro" id="IPR013216">
    <property type="entry name" value="Methyltransf_11"/>
</dbReference>
<comment type="caution">
    <text evidence="2">The sequence shown here is derived from an EMBL/GenBank/DDBJ whole genome shotgun (WGS) entry which is preliminary data.</text>
</comment>
<sequence length="266" mass="28924">MISDFKKPAVGEATADRPDPFMLGLHDAVLSGWFNNDTGELMTGFPISADDVVADIGCGDGGIASFSARRGAHVILADADAVKIGQAKDRLAGSSARRVDAYVTDGNPLPLPGGTVTRVVCTEVLEHVDDPVAFMAELVRIGRPGALYLITVPGTAQEKLQKVLAPPQYFQKPNHIRIFEPEQFAALVEQAGLTIEHRTGYGFFWSLWWLFFWQAGVPLGEGSDPSLDAWTRTWSEVLRGKDGMRIKAELDRVLPKAQVIIARKPG</sequence>
<dbReference type="SUPFAM" id="SSF53335">
    <property type="entry name" value="S-adenosyl-L-methionine-dependent methyltransferases"/>
    <property type="match status" value="1"/>
</dbReference>
<dbReference type="PANTHER" id="PTHR43861">
    <property type="entry name" value="TRANS-ACONITATE 2-METHYLTRANSFERASE-RELATED"/>
    <property type="match status" value="1"/>
</dbReference>
<accession>A0A8J3E4C7</accession>
<dbReference type="AlphaFoldDB" id="A0A8J3E4C7"/>
<protein>
    <recommendedName>
        <fullName evidence="1">Methyltransferase type 11 domain-containing protein</fullName>
    </recommendedName>
</protein>
<name>A0A8J3E4C7_9PROT</name>
<reference evidence="2" key="1">
    <citation type="journal article" date="2014" name="Int. J. Syst. Evol. Microbiol.">
        <title>Complete genome sequence of Corynebacterium casei LMG S-19264T (=DSM 44701T), isolated from a smear-ripened cheese.</title>
        <authorList>
            <consortium name="US DOE Joint Genome Institute (JGI-PGF)"/>
            <person name="Walter F."/>
            <person name="Albersmeier A."/>
            <person name="Kalinowski J."/>
            <person name="Ruckert C."/>
        </authorList>
    </citation>
    <scope>NUCLEOTIDE SEQUENCE</scope>
    <source>
        <strain evidence="2">CGMCC 1.15725</strain>
    </source>
</reference>
<reference evidence="2" key="2">
    <citation type="submission" date="2020-09" db="EMBL/GenBank/DDBJ databases">
        <authorList>
            <person name="Sun Q."/>
            <person name="Zhou Y."/>
        </authorList>
    </citation>
    <scope>NUCLEOTIDE SEQUENCE</scope>
    <source>
        <strain evidence="2">CGMCC 1.15725</strain>
    </source>
</reference>
<dbReference type="Gene3D" id="3.40.50.150">
    <property type="entry name" value="Vaccinia Virus protein VP39"/>
    <property type="match status" value="1"/>
</dbReference>
<evidence type="ECO:0000313" key="2">
    <source>
        <dbReference type="EMBL" id="GGF26027.1"/>
    </source>
</evidence>
<keyword evidence="3" id="KW-1185">Reference proteome</keyword>
<organism evidence="2 3">
    <name type="scientific">Aliidongia dinghuensis</name>
    <dbReference type="NCBI Taxonomy" id="1867774"/>
    <lineage>
        <taxon>Bacteria</taxon>
        <taxon>Pseudomonadati</taxon>
        <taxon>Pseudomonadota</taxon>
        <taxon>Alphaproteobacteria</taxon>
        <taxon>Rhodospirillales</taxon>
        <taxon>Dongiaceae</taxon>
        <taxon>Aliidongia</taxon>
    </lineage>
</organism>
<proteinExistence type="predicted"/>
<dbReference type="RefSeq" id="WP_189048070.1">
    <property type="nucleotide sequence ID" value="NZ_BMJQ01000009.1"/>
</dbReference>
<gene>
    <name evidence="2" type="ORF">GCM10011611_35060</name>
</gene>
<evidence type="ECO:0000259" key="1">
    <source>
        <dbReference type="Pfam" id="PF08241"/>
    </source>
</evidence>
<dbReference type="Proteomes" id="UP000646365">
    <property type="component" value="Unassembled WGS sequence"/>
</dbReference>
<dbReference type="EMBL" id="BMJQ01000009">
    <property type="protein sequence ID" value="GGF26027.1"/>
    <property type="molecule type" value="Genomic_DNA"/>
</dbReference>
<evidence type="ECO:0000313" key="3">
    <source>
        <dbReference type="Proteomes" id="UP000646365"/>
    </source>
</evidence>
<dbReference type="InterPro" id="IPR029063">
    <property type="entry name" value="SAM-dependent_MTases_sf"/>
</dbReference>
<dbReference type="CDD" id="cd02440">
    <property type="entry name" value="AdoMet_MTases"/>
    <property type="match status" value="1"/>
</dbReference>